<feature type="compositionally biased region" description="Low complexity" evidence="2">
    <location>
        <begin position="468"/>
        <end position="479"/>
    </location>
</feature>
<dbReference type="Proteomes" id="UP000814176">
    <property type="component" value="Unassembled WGS sequence"/>
</dbReference>
<dbReference type="EMBL" id="JADCUA010000017">
    <property type="protein sequence ID" value="KAH9833873.1"/>
    <property type="molecule type" value="Genomic_DNA"/>
</dbReference>
<sequence length="910" mass="96641">MQAADGPALELSDIMHPMSPSPAPQTVALPPEPHVHLPDPQLQPPHVDDALPPQQPHAASMHTYDTQAALSTPEPLDQSEANGMRQRVQQLGLTGPNARPYATPLERELASMVLRLTSDPVVPPSPSQLASQAETIATLTLQRNLLLHGLEEERARWDVERQGWDRSADALFRQWRSAKPPADKDYDAGHALAQLRDENNTLRQKLSDTLTRLSALESELSRLRPLLMIQTNFLRDPEVLQHASLVQFPPLDEKSSKKAKKSTDRVKKERVGVSAVSAQAQAAEPNDVVDAMDIVSETNPRGVSNGRHAADEGVRPQDLTITPTDTPGAGPSRMRLDSVGDVFASPSRPSMPPPALKPSSLKHADKHTKKSKDKKARFKAPGPRAPLLTDARAECILTAARKIGRVRAGIAAGLMKEREREGRQADATRQAQEEAQRASGVVFGMHPDWQGAWVPGEGEPGPSIYPGAATSPSASAAHAGVPYTHPTGPYQLTATPPQVRVAPGSVPGHPYVPGYVYMQAVPSPPGGRAMPAQVPQGTAMMVPVWPMPGTPPAGRAQAQAAPGVGQGRSAARGRTPGRNGRTQGVLATPLDSLLSAATAARTMMADEDYDGNGDGGGDTEKEEEELPRLKRSPRRRAAAAAASALDKPVPKRRRVGASASAGSAASTRGTTGRTRRQTRAALAQAQESQDQPQTRPPPDRKGKGKQREVSAPQSPVQAKGKGIATANGGSPHPDPVPAPPPVPIARVRSALDVLADQAAQEQERMPTSDPGSRRQSTEPDRDKEMRRMAPGPSAMSKMQTSEPSVVQRDEDEGGVSDADAEGDVEVDVDVDAEGSEDGNDLAADVEAAKLVGTMDVITQHLVPTTVSTGTASTMTRTRQIEPIDVGSVRSVDVRMSGHPGTSMDTNADGL</sequence>
<feature type="compositionally biased region" description="Low complexity" evidence="2">
    <location>
        <begin position="679"/>
        <end position="693"/>
    </location>
</feature>
<feature type="region of interest" description="Disordered" evidence="2">
    <location>
        <begin position="551"/>
        <end position="590"/>
    </location>
</feature>
<protein>
    <submittedName>
        <fullName evidence="3">Uncharacterized protein</fullName>
    </submittedName>
</protein>
<feature type="compositionally biased region" description="Low complexity" evidence="2">
    <location>
        <begin position="656"/>
        <end position="672"/>
    </location>
</feature>
<feature type="region of interest" description="Disordered" evidence="2">
    <location>
        <begin position="1"/>
        <end position="67"/>
    </location>
</feature>
<feature type="region of interest" description="Disordered" evidence="2">
    <location>
        <begin position="416"/>
        <end position="435"/>
    </location>
</feature>
<feature type="compositionally biased region" description="Acidic residues" evidence="2">
    <location>
        <begin position="809"/>
        <end position="825"/>
    </location>
</feature>
<keyword evidence="1" id="KW-0175">Coiled coil</keyword>
<evidence type="ECO:0000256" key="2">
    <source>
        <dbReference type="SAM" id="MobiDB-lite"/>
    </source>
</evidence>
<evidence type="ECO:0000313" key="4">
    <source>
        <dbReference type="Proteomes" id="UP000814176"/>
    </source>
</evidence>
<feature type="coiled-coil region" evidence="1">
    <location>
        <begin position="192"/>
        <end position="219"/>
    </location>
</feature>
<name>A0ABQ8K9G2_9APHY</name>
<organism evidence="3 4">
    <name type="scientific">Rhodofomes roseus</name>
    <dbReference type="NCBI Taxonomy" id="34475"/>
    <lineage>
        <taxon>Eukaryota</taxon>
        <taxon>Fungi</taxon>
        <taxon>Dikarya</taxon>
        <taxon>Basidiomycota</taxon>
        <taxon>Agaricomycotina</taxon>
        <taxon>Agaricomycetes</taxon>
        <taxon>Polyporales</taxon>
        <taxon>Rhodofomes</taxon>
    </lineage>
</organism>
<evidence type="ECO:0000313" key="3">
    <source>
        <dbReference type="EMBL" id="KAH9833873.1"/>
    </source>
</evidence>
<feature type="compositionally biased region" description="Low complexity" evidence="2">
    <location>
        <begin position="552"/>
        <end position="563"/>
    </location>
</feature>
<proteinExistence type="predicted"/>
<feature type="compositionally biased region" description="Basic and acidic residues" evidence="2">
    <location>
        <begin position="697"/>
        <end position="708"/>
    </location>
</feature>
<feature type="region of interest" description="Disordered" evidence="2">
    <location>
        <begin position="456"/>
        <end position="482"/>
    </location>
</feature>
<comment type="caution">
    <text evidence="3">The sequence shown here is derived from an EMBL/GenBank/DDBJ whole genome shotgun (WGS) entry which is preliminary data.</text>
</comment>
<accession>A0ABQ8K9G2</accession>
<feature type="region of interest" description="Disordered" evidence="2">
    <location>
        <begin position="341"/>
        <end position="385"/>
    </location>
</feature>
<gene>
    <name evidence="3" type="ORF">C8Q71DRAFT_179245</name>
</gene>
<evidence type="ECO:0000256" key="1">
    <source>
        <dbReference type="SAM" id="Coils"/>
    </source>
</evidence>
<feature type="region of interest" description="Disordered" evidence="2">
    <location>
        <begin position="252"/>
        <end position="272"/>
    </location>
</feature>
<feature type="compositionally biased region" description="Basic and acidic residues" evidence="2">
    <location>
        <begin position="252"/>
        <end position="271"/>
    </location>
</feature>
<feature type="compositionally biased region" description="Basic residues" evidence="2">
    <location>
        <begin position="364"/>
        <end position="378"/>
    </location>
</feature>
<reference evidence="3 4" key="1">
    <citation type="journal article" date="2021" name="Environ. Microbiol.">
        <title>Gene family expansions and transcriptome signatures uncover fungal adaptations to wood decay.</title>
        <authorList>
            <person name="Hage H."/>
            <person name="Miyauchi S."/>
            <person name="Viragh M."/>
            <person name="Drula E."/>
            <person name="Min B."/>
            <person name="Chaduli D."/>
            <person name="Navarro D."/>
            <person name="Favel A."/>
            <person name="Norest M."/>
            <person name="Lesage-Meessen L."/>
            <person name="Balint B."/>
            <person name="Merenyi Z."/>
            <person name="de Eugenio L."/>
            <person name="Morin E."/>
            <person name="Martinez A.T."/>
            <person name="Baldrian P."/>
            <person name="Stursova M."/>
            <person name="Martinez M.J."/>
            <person name="Novotny C."/>
            <person name="Magnuson J.K."/>
            <person name="Spatafora J.W."/>
            <person name="Maurice S."/>
            <person name="Pangilinan J."/>
            <person name="Andreopoulos W."/>
            <person name="LaButti K."/>
            <person name="Hundley H."/>
            <person name="Na H."/>
            <person name="Kuo A."/>
            <person name="Barry K."/>
            <person name="Lipzen A."/>
            <person name="Henrissat B."/>
            <person name="Riley R."/>
            <person name="Ahrendt S."/>
            <person name="Nagy L.G."/>
            <person name="Grigoriev I.V."/>
            <person name="Martin F."/>
            <person name="Rosso M.N."/>
        </authorList>
    </citation>
    <scope>NUCLEOTIDE SEQUENCE [LARGE SCALE GENOMIC DNA]</scope>
    <source>
        <strain evidence="3 4">CIRM-BRFM 1785</strain>
    </source>
</reference>
<dbReference type="GeneID" id="71997524"/>
<feature type="region of interest" description="Disordered" evidence="2">
    <location>
        <begin position="606"/>
        <end position="825"/>
    </location>
</feature>
<keyword evidence="4" id="KW-1185">Reference proteome</keyword>
<feature type="compositionally biased region" description="Pro residues" evidence="2">
    <location>
        <begin position="732"/>
        <end position="743"/>
    </location>
</feature>
<dbReference type="RefSeq" id="XP_047776589.1">
    <property type="nucleotide sequence ID" value="XM_047916792.1"/>
</dbReference>
<feature type="compositionally biased region" description="Basic and acidic residues" evidence="2">
    <location>
        <begin position="761"/>
        <end position="787"/>
    </location>
</feature>